<dbReference type="InterPro" id="IPR019775">
    <property type="entry name" value="WD40_repeat_CS"/>
</dbReference>
<feature type="repeat" description="WD" evidence="4">
    <location>
        <begin position="19"/>
        <end position="52"/>
    </location>
</feature>
<dbReference type="InterPro" id="IPR051246">
    <property type="entry name" value="WDR48"/>
</dbReference>
<feature type="region of interest" description="Disordered" evidence="5">
    <location>
        <begin position="549"/>
        <end position="694"/>
    </location>
</feature>
<feature type="compositionally biased region" description="Basic and acidic residues" evidence="5">
    <location>
        <begin position="617"/>
        <end position="626"/>
    </location>
</feature>
<dbReference type="PANTHER" id="PTHR19862">
    <property type="entry name" value="WD REPEAT-CONTAINING PROTEIN 48"/>
    <property type="match status" value="1"/>
</dbReference>
<accession>A0A1X2H7E1</accession>
<dbReference type="Pfam" id="PF00400">
    <property type="entry name" value="WD40"/>
    <property type="match status" value="5"/>
</dbReference>
<dbReference type="InterPro" id="IPR020472">
    <property type="entry name" value="WD40_PAC1"/>
</dbReference>
<dbReference type="Gene3D" id="2.130.10.10">
    <property type="entry name" value="YVTN repeat-like/Quinoprotein amine dehydrogenase"/>
    <property type="match status" value="2"/>
</dbReference>
<sequence>MKGAARRKVSYVVDTCETQHAHRLGVNSLAIDPNNAVLYSAGRDGVVAGWDLHIQPDSNETSKPPNATSRMFSQLHTDWVNDICLAHNNSCLITASSDRTIKAWHDASEAAHTVGWHTDYVKCLASADGPGWVASAGFDKRINLWNIERCEALLTMGAKQDDEGGHTSSKASIYAMATNPSGSLIATGSPEKVVRLWDPRSGKHIGKLTGHTDNIRALLLSHDGTHILSGSSDSTIKLWSVKAQRCLSTYETHVDSVWALYSDDPELRTFYAGSRDGMVTRTEISGQEEDGESECIGLFKEESGVTKIAVWNDTYVWTATSSSSIHRWLSVPPREARPILKRSHYNTDIPISAVAKLPAPSRPAAHHAHQLQEPYLGSDNLTLYAGSVMSIPISYQDDDIPSAESLLPLRTVPDGVIEGKPGIASHVVLQSRRHVLTQDTNGEVALWDLVNCVRIKEFGKQEIETVVNDMKSMESNPPWCSVDTKIGAITVQLDGFTCFDCEMYADEANLPSTYDVREDQRLNVGKWVLVHLFANFIAAISKRHGLTHVSSEAARPPTSAQRPPLTSITTQANGPYPHQEKVEPPFDASSPSPNIYNGPFTAPPTTQPQPDYFSGAHHMEDDKSQEDGAAMSPTLESPTTPNGNLINRFKHWSVKSNKSPKSPMSDSHPEEEGNVHEEAPAPTKFTPPNVSDYPPLAIPPSTTVILAEESAEASTGMDLYRGTVASLGRDANTVSKIAPSWLLTFLYTSKAPNKETVKLTFALKPHPGSKLPELPGGPNNRLLANRVLRVRKLVQYVAEKLELPPDEVDELELLCGETVLANTMTLASIKQHIMKTGGDVILSYRYKVIKQL</sequence>
<dbReference type="SMART" id="SM00320">
    <property type="entry name" value="WD40"/>
    <property type="match status" value="8"/>
</dbReference>
<evidence type="ECO:0000256" key="2">
    <source>
        <dbReference type="ARBA" id="ARBA00022574"/>
    </source>
</evidence>
<dbReference type="Proteomes" id="UP000242180">
    <property type="component" value="Unassembled WGS sequence"/>
</dbReference>
<dbReference type="PROSITE" id="PS50294">
    <property type="entry name" value="WD_REPEATS_REGION"/>
    <property type="match status" value="3"/>
</dbReference>
<dbReference type="PANTHER" id="PTHR19862:SF14">
    <property type="entry name" value="WD REPEAT-CONTAINING PROTEIN 48"/>
    <property type="match status" value="1"/>
</dbReference>
<dbReference type="PROSITE" id="PS00678">
    <property type="entry name" value="WD_REPEATS_1"/>
    <property type="match status" value="2"/>
</dbReference>
<name>A0A1X2H7E1_SYNRA</name>
<feature type="compositionally biased region" description="Polar residues" evidence="5">
    <location>
        <begin position="654"/>
        <end position="665"/>
    </location>
</feature>
<evidence type="ECO:0000313" key="7">
    <source>
        <dbReference type="Proteomes" id="UP000242180"/>
    </source>
</evidence>
<keyword evidence="3" id="KW-0677">Repeat</keyword>
<comment type="similarity">
    <text evidence="1">Belongs to the WD repeat WDR48 family.</text>
</comment>
<dbReference type="InParanoid" id="A0A1X2H7E1"/>
<dbReference type="InterPro" id="IPR015943">
    <property type="entry name" value="WD40/YVTN_repeat-like_dom_sf"/>
</dbReference>
<keyword evidence="7" id="KW-1185">Reference proteome</keyword>
<feature type="repeat" description="WD" evidence="4">
    <location>
        <begin position="114"/>
        <end position="155"/>
    </location>
</feature>
<dbReference type="PROSITE" id="PS50082">
    <property type="entry name" value="WD_REPEATS_2"/>
    <property type="match status" value="5"/>
</dbReference>
<dbReference type="FunCoup" id="A0A1X2H7E1">
    <property type="interactions" value="685"/>
</dbReference>
<protein>
    <submittedName>
        <fullName evidence="6">WD40-repeat-containing domain protein</fullName>
    </submittedName>
</protein>
<dbReference type="EMBL" id="MCGN01000007">
    <property type="protein sequence ID" value="ORY94461.1"/>
    <property type="molecule type" value="Genomic_DNA"/>
</dbReference>
<dbReference type="OMA" id="NAYSMLR"/>
<dbReference type="InterPro" id="IPR021772">
    <property type="entry name" value="WDR48/Bun107"/>
</dbReference>
<dbReference type="GO" id="GO:0043130">
    <property type="term" value="F:ubiquitin binding"/>
    <property type="evidence" value="ECO:0007669"/>
    <property type="project" value="TreeGrafter"/>
</dbReference>
<dbReference type="InterPro" id="IPR036322">
    <property type="entry name" value="WD40_repeat_dom_sf"/>
</dbReference>
<organism evidence="6 7">
    <name type="scientific">Syncephalastrum racemosum</name>
    <name type="common">Filamentous fungus</name>
    <dbReference type="NCBI Taxonomy" id="13706"/>
    <lineage>
        <taxon>Eukaryota</taxon>
        <taxon>Fungi</taxon>
        <taxon>Fungi incertae sedis</taxon>
        <taxon>Mucoromycota</taxon>
        <taxon>Mucoromycotina</taxon>
        <taxon>Mucoromycetes</taxon>
        <taxon>Mucorales</taxon>
        <taxon>Syncephalastraceae</taxon>
        <taxon>Syncephalastrum</taxon>
    </lineage>
</organism>
<evidence type="ECO:0000256" key="5">
    <source>
        <dbReference type="SAM" id="MobiDB-lite"/>
    </source>
</evidence>
<reference evidence="6 7" key="1">
    <citation type="submission" date="2016-07" db="EMBL/GenBank/DDBJ databases">
        <title>Pervasive Adenine N6-methylation of Active Genes in Fungi.</title>
        <authorList>
            <consortium name="DOE Joint Genome Institute"/>
            <person name="Mondo S.J."/>
            <person name="Dannebaum R.O."/>
            <person name="Kuo R.C."/>
            <person name="Labutti K."/>
            <person name="Haridas S."/>
            <person name="Kuo A."/>
            <person name="Salamov A."/>
            <person name="Ahrendt S.R."/>
            <person name="Lipzen A."/>
            <person name="Sullivan W."/>
            <person name="Andreopoulos W.B."/>
            <person name="Clum A."/>
            <person name="Lindquist E."/>
            <person name="Daum C."/>
            <person name="Ramamoorthy G.K."/>
            <person name="Gryganskyi A."/>
            <person name="Culley D."/>
            <person name="Magnuson J.K."/>
            <person name="James T.Y."/>
            <person name="O'Malley M.A."/>
            <person name="Stajich J.E."/>
            <person name="Spatafora J.W."/>
            <person name="Visel A."/>
            <person name="Grigoriev I.V."/>
        </authorList>
    </citation>
    <scope>NUCLEOTIDE SEQUENCE [LARGE SCALE GENOMIC DNA]</scope>
    <source>
        <strain evidence="6 7">NRRL 2496</strain>
    </source>
</reference>
<comment type="caution">
    <text evidence="6">The sequence shown here is derived from an EMBL/GenBank/DDBJ whole genome shotgun (WGS) entry which is preliminary data.</text>
</comment>
<dbReference type="SUPFAM" id="SSF50978">
    <property type="entry name" value="WD40 repeat-like"/>
    <property type="match status" value="1"/>
</dbReference>
<evidence type="ECO:0000256" key="3">
    <source>
        <dbReference type="ARBA" id="ARBA00022737"/>
    </source>
</evidence>
<dbReference type="CDD" id="cd00200">
    <property type="entry name" value="WD40"/>
    <property type="match status" value="1"/>
</dbReference>
<feature type="repeat" description="WD" evidence="4">
    <location>
        <begin position="166"/>
        <end position="207"/>
    </location>
</feature>
<feature type="compositionally biased region" description="Polar residues" evidence="5">
    <location>
        <begin position="634"/>
        <end position="645"/>
    </location>
</feature>
<dbReference type="STRING" id="13706.A0A1X2H7E1"/>
<dbReference type="PRINTS" id="PR00320">
    <property type="entry name" value="GPROTEINBRPT"/>
</dbReference>
<dbReference type="Pfam" id="PF11816">
    <property type="entry name" value="DUF3337"/>
    <property type="match status" value="1"/>
</dbReference>
<dbReference type="AlphaFoldDB" id="A0A1X2H7E1"/>
<feature type="compositionally biased region" description="Polar residues" evidence="5">
    <location>
        <begin position="558"/>
        <end position="573"/>
    </location>
</feature>
<dbReference type="GO" id="GO:0000724">
    <property type="term" value="P:double-strand break repair via homologous recombination"/>
    <property type="evidence" value="ECO:0007669"/>
    <property type="project" value="TreeGrafter"/>
</dbReference>
<proteinExistence type="inferred from homology"/>
<feature type="repeat" description="WD" evidence="4">
    <location>
        <begin position="73"/>
        <end position="104"/>
    </location>
</feature>
<dbReference type="InterPro" id="IPR001680">
    <property type="entry name" value="WD40_rpt"/>
</dbReference>
<evidence type="ECO:0000256" key="4">
    <source>
        <dbReference type="PROSITE-ProRule" id="PRU00221"/>
    </source>
</evidence>
<gene>
    <name evidence="6" type="ORF">BCR43DRAFT_460118</name>
</gene>
<feature type="repeat" description="WD" evidence="4">
    <location>
        <begin position="208"/>
        <end position="249"/>
    </location>
</feature>
<feature type="compositionally biased region" description="Basic and acidic residues" evidence="5">
    <location>
        <begin position="667"/>
        <end position="679"/>
    </location>
</feature>
<dbReference type="OrthoDB" id="2421129at2759"/>
<evidence type="ECO:0000313" key="6">
    <source>
        <dbReference type="EMBL" id="ORY94461.1"/>
    </source>
</evidence>
<keyword evidence="2 4" id="KW-0853">WD repeat</keyword>
<evidence type="ECO:0000256" key="1">
    <source>
        <dbReference type="ARBA" id="ARBA00006917"/>
    </source>
</evidence>